<feature type="transmembrane region" description="Helical" evidence="1">
    <location>
        <begin position="318"/>
        <end position="336"/>
    </location>
</feature>
<feature type="transmembrane region" description="Helical" evidence="1">
    <location>
        <begin position="246"/>
        <end position="268"/>
    </location>
</feature>
<evidence type="ECO:0000313" key="3">
    <source>
        <dbReference type="EMBL" id="OAK67744.1"/>
    </source>
</evidence>
<feature type="domain" description="DUF418" evidence="2">
    <location>
        <begin position="231"/>
        <end position="385"/>
    </location>
</feature>
<dbReference type="Proteomes" id="UP000077881">
    <property type="component" value="Unassembled WGS sequence"/>
</dbReference>
<evidence type="ECO:0000256" key="1">
    <source>
        <dbReference type="SAM" id="Phobius"/>
    </source>
</evidence>
<evidence type="ECO:0000313" key="4">
    <source>
        <dbReference type="Proteomes" id="UP000077881"/>
    </source>
</evidence>
<keyword evidence="1" id="KW-0472">Membrane</keyword>
<dbReference type="InterPro" id="IPR007349">
    <property type="entry name" value="DUF418"/>
</dbReference>
<dbReference type="Pfam" id="PF04235">
    <property type="entry name" value="DUF418"/>
    <property type="match status" value="1"/>
</dbReference>
<feature type="transmembrane region" description="Helical" evidence="1">
    <location>
        <begin position="348"/>
        <end position="367"/>
    </location>
</feature>
<dbReference type="PANTHER" id="PTHR30590:SF2">
    <property type="entry name" value="INNER MEMBRANE PROTEIN"/>
    <property type="match status" value="1"/>
</dbReference>
<keyword evidence="1" id="KW-0812">Transmembrane</keyword>
<keyword evidence="4" id="KW-1185">Reference proteome</keyword>
<reference evidence="3 4" key="1">
    <citation type="submission" date="2015-05" db="EMBL/GenBank/DDBJ databases">
        <title>Comparison of genome.</title>
        <authorList>
            <person name="Zheng Z."/>
            <person name="Sun M."/>
        </authorList>
    </citation>
    <scope>NUCLEOTIDE SEQUENCE [LARGE SCALE GENOMIC DNA]</scope>
    <source>
        <strain evidence="3 4">G25-74</strain>
    </source>
</reference>
<dbReference type="EMBL" id="LDJR01000059">
    <property type="protein sequence ID" value="OAK67744.1"/>
    <property type="molecule type" value="Genomic_DNA"/>
</dbReference>
<feature type="transmembrane region" description="Helical" evidence="1">
    <location>
        <begin position="146"/>
        <end position="168"/>
    </location>
</feature>
<keyword evidence="1" id="KW-1133">Transmembrane helix</keyword>
<feature type="transmembrane region" description="Helical" evidence="1">
    <location>
        <begin position="20"/>
        <end position="37"/>
    </location>
</feature>
<accession>A0A177ZIZ0</accession>
<dbReference type="RefSeq" id="WP_064468692.1">
    <property type="nucleotide sequence ID" value="NZ_LDJR01000059.1"/>
</dbReference>
<sequence>MERTLSPTVSRDRLQSLDSLRGFSLLGIFIVNMLSFHSPFSYYNPYEWWQYDDLTSYMWIDVLVQASFYPIFAMMFGYGMVLMQNRFHLRGTSFWKISVRRLLVLLIFGIVHAFLIWHGDILITYALMGLLLIPMLRLSGPLLISIGIAVYILPQLFMSFILIMVSFIDTSTLGEFTDIMNLELSAQIYADGTFWEITQRRVLDWYMANGPANFIMILFMILPFMMIGAGAAKLKWLEKAKRHKILWTVIFFVFLLLGLVGKILPLAFGRTIGNQFIQDMIGGPLLSIAYIALIVLLMSNQFIAKLLKPLASAGRMSITIYLSQSIIGTLIFYSYGLGLYGKMSVATGTWLAAGIFVLQIIFAEIWLSKFKQGPIEKLWRFFTYGRNKKNIPKGETATDNGTS</sequence>
<dbReference type="OrthoDB" id="9807744at2"/>
<proteinExistence type="predicted"/>
<comment type="caution">
    <text evidence="3">The sequence shown here is derived from an EMBL/GenBank/DDBJ whole genome shotgun (WGS) entry which is preliminary data.</text>
</comment>
<protein>
    <recommendedName>
        <fullName evidence="2">DUF418 domain-containing protein</fullName>
    </recommendedName>
</protein>
<dbReference type="InterPro" id="IPR052529">
    <property type="entry name" value="Bact_Transport_Assoc"/>
</dbReference>
<dbReference type="PANTHER" id="PTHR30590">
    <property type="entry name" value="INNER MEMBRANE PROTEIN"/>
    <property type="match status" value="1"/>
</dbReference>
<dbReference type="STRING" id="217031.ABB05_18775"/>
<feature type="transmembrane region" description="Helical" evidence="1">
    <location>
        <begin position="99"/>
        <end position="116"/>
    </location>
</feature>
<name>A0A177ZIZ0_9BACI</name>
<gene>
    <name evidence="3" type="ORF">ABB05_18775</name>
</gene>
<feature type="transmembrane region" description="Helical" evidence="1">
    <location>
        <begin position="280"/>
        <end position="298"/>
    </location>
</feature>
<organism evidence="3 4">
    <name type="scientific">Lederbergia galactosidilytica</name>
    <dbReference type="NCBI Taxonomy" id="217031"/>
    <lineage>
        <taxon>Bacteria</taxon>
        <taxon>Bacillati</taxon>
        <taxon>Bacillota</taxon>
        <taxon>Bacilli</taxon>
        <taxon>Bacillales</taxon>
        <taxon>Bacillaceae</taxon>
        <taxon>Lederbergia</taxon>
    </lineage>
</organism>
<feature type="transmembrane region" description="Helical" evidence="1">
    <location>
        <begin position="214"/>
        <end position="234"/>
    </location>
</feature>
<dbReference type="AlphaFoldDB" id="A0A177ZIZ0"/>
<evidence type="ECO:0000259" key="2">
    <source>
        <dbReference type="Pfam" id="PF04235"/>
    </source>
</evidence>
<dbReference type="PATRIC" id="fig|217031.6.peg.4077"/>
<feature type="transmembrane region" description="Helical" evidence="1">
    <location>
        <begin position="57"/>
        <end position="78"/>
    </location>
</feature>